<dbReference type="EMBL" id="OIVN01000835">
    <property type="protein sequence ID" value="SPC86234.1"/>
    <property type="molecule type" value="Genomic_DNA"/>
</dbReference>
<proteinExistence type="predicted"/>
<accession>A0A2N9FHF9</accession>
<organism evidence="1">
    <name type="scientific">Fagus sylvatica</name>
    <name type="common">Beechnut</name>
    <dbReference type="NCBI Taxonomy" id="28930"/>
    <lineage>
        <taxon>Eukaryota</taxon>
        <taxon>Viridiplantae</taxon>
        <taxon>Streptophyta</taxon>
        <taxon>Embryophyta</taxon>
        <taxon>Tracheophyta</taxon>
        <taxon>Spermatophyta</taxon>
        <taxon>Magnoliopsida</taxon>
        <taxon>eudicotyledons</taxon>
        <taxon>Gunneridae</taxon>
        <taxon>Pentapetalae</taxon>
        <taxon>rosids</taxon>
        <taxon>fabids</taxon>
        <taxon>Fagales</taxon>
        <taxon>Fagaceae</taxon>
        <taxon>Fagus</taxon>
    </lineage>
</organism>
<sequence length="162" mass="18369">MFSETGVSQDFLDTAIPHILSFATDMFNDTNNVGRVQFPIALYVLAVTPFDDRDQIDRAISEFTRESMETRMIKTVPAAKASIEALKKVRVDVSCTARECSICLEEFCIGLESRVQMEIVFVELLETGPLYLVHFIPDANGGFGKISWPVYQLDTFEMLKWK</sequence>
<name>A0A2N9FHF9_FAGSY</name>
<dbReference type="AlphaFoldDB" id="A0A2N9FHF9"/>
<gene>
    <name evidence="1" type="ORF">FSB_LOCUS14116</name>
</gene>
<reference evidence="1" key="1">
    <citation type="submission" date="2018-02" db="EMBL/GenBank/DDBJ databases">
        <authorList>
            <person name="Cohen D.B."/>
            <person name="Kent A.D."/>
        </authorList>
    </citation>
    <scope>NUCLEOTIDE SEQUENCE</scope>
</reference>
<evidence type="ECO:0000313" key="1">
    <source>
        <dbReference type="EMBL" id="SPC86234.1"/>
    </source>
</evidence>
<protein>
    <submittedName>
        <fullName evidence="1">Uncharacterized protein</fullName>
    </submittedName>
</protein>